<dbReference type="SUPFAM" id="SSF57903">
    <property type="entry name" value="FYVE/PHD zinc finger"/>
    <property type="match status" value="1"/>
</dbReference>
<keyword evidence="1" id="KW-0863">Zinc-finger</keyword>
<proteinExistence type="predicted"/>
<dbReference type="PANTHER" id="PTHR33779:SF1">
    <property type="entry name" value="EXPRESSED PROTEIN"/>
    <property type="match status" value="1"/>
</dbReference>
<keyword evidence="6" id="KW-1185">Reference proteome</keyword>
<evidence type="ECO:0000256" key="1">
    <source>
        <dbReference type="ARBA" id="ARBA00022771"/>
    </source>
</evidence>
<keyword evidence="1" id="KW-0479">Metal-binding</keyword>
<dbReference type="AlphaFoldDB" id="A0A8J5KK27"/>
<dbReference type="Pfam" id="PF25054">
    <property type="entry name" value="PHD_pln"/>
    <property type="match status" value="1"/>
</dbReference>
<sequence>MHQDLLMESMNTLMHTSSTSLLCCMCGDLGISEQLFQCSVCRVRLQHQYCSNLYPKLERYSTCNWCLRKHVNGGSKDGGTRKRGRVAAEDELKPCSRSRQKQSFTSRVRARKFKLLQESKAYHKDLVTAISPKVDSLWLQLGPDSLASGSGGDALLNGVEIFMLGRNGILAHSHHRIRATQSSRVAQKPSQKTLWAAVAAAAFAFGLMVVGLSVYVGLLHRRNKTPPEKKNPESKKNAVTMKTSFSSKNMNRVGRRFTMAYIRIATRNFY</sequence>
<dbReference type="GO" id="GO:0008270">
    <property type="term" value="F:zinc ion binding"/>
    <property type="evidence" value="ECO:0007669"/>
    <property type="project" value="UniProtKB-KW"/>
</dbReference>
<evidence type="ECO:0000313" key="5">
    <source>
        <dbReference type="EMBL" id="KAG6479893.1"/>
    </source>
</evidence>
<feature type="domain" description="PHD-type zinc finger plants" evidence="4">
    <location>
        <begin position="24"/>
        <end position="66"/>
    </location>
</feature>
<gene>
    <name evidence="5" type="ORF">ZIOFF_063369</name>
</gene>
<evidence type="ECO:0000259" key="4">
    <source>
        <dbReference type="Pfam" id="PF25054"/>
    </source>
</evidence>
<keyword evidence="3" id="KW-1133">Transmembrane helix</keyword>
<dbReference type="InterPro" id="IPR056874">
    <property type="entry name" value="PHD_dom_pln"/>
</dbReference>
<evidence type="ECO:0000256" key="3">
    <source>
        <dbReference type="SAM" id="Phobius"/>
    </source>
</evidence>
<reference evidence="5 6" key="1">
    <citation type="submission" date="2020-08" db="EMBL/GenBank/DDBJ databases">
        <title>Plant Genome Project.</title>
        <authorList>
            <person name="Zhang R.-G."/>
        </authorList>
    </citation>
    <scope>NUCLEOTIDE SEQUENCE [LARGE SCALE GENOMIC DNA]</scope>
    <source>
        <tissue evidence="5">Rhizome</tissue>
    </source>
</reference>
<dbReference type="InterPro" id="IPR011011">
    <property type="entry name" value="Znf_FYVE_PHD"/>
</dbReference>
<evidence type="ECO:0000256" key="2">
    <source>
        <dbReference type="ARBA" id="ARBA00022833"/>
    </source>
</evidence>
<name>A0A8J5KK27_ZINOF</name>
<keyword evidence="2" id="KW-0862">Zinc</keyword>
<keyword evidence="3" id="KW-0472">Membrane</keyword>
<dbReference type="EMBL" id="JACMSC010000017">
    <property type="protein sequence ID" value="KAG6479893.1"/>
    <property type="molecule type" value="Genomic_DNA"/>
</dbReference>
<evidence type="ECO:0000313" key="6">
    <source>
        <dbReference type="Proteomes" id="UP000734854"/>
    </source>
</evidence>
<dbReference type="PANTHER" id="PTHR33779">
    <property type="entry name" value="EXPRESSED PROTEIN"/>
    <property type="match status" value="1"/>
</dbReference>
<protein>
    <recommendedName>
        <fullName evidence="4">PHD-type zinc finger plants domain-containing protein</fullName>
    </recommendedName>
</protein>
<feature type="transmembrane region" description="Helical" evidence="3">
    <location>
        <begin position="194"/>
        <end position="219"/>
    </location>
</feature>
<comment type="caution">
    <text evidence="5">The sequence shown here is derived from an EMBL/GenBank/DDBJ whole genome shotgun (WGS) entry which is preliminary data.</text>
</comment>
<dbReference type="Proteomes" id="UP000734854">
    <property type="component" value="Unassembled WGS sequence"/>
</dbReference>
<organism evidence="5 6">
    <name type="scientific">Zingiber officinale</name>
    <name type="common">Ginger</name>
    <name type="synonym">Amomum zingiber</name>
    <dbReference type="NCBI Taxonomy" id="94328"/>
    <lineage>
        <taxon>Eukaryota</taxon>
        <taxon>Viridiplantae</taxon>
        <taxon>Streptophyta</taxon>
        <taxon>Embryophyta</taxon>
        <taxon>Tracheophyta</taxon>
        <taxon>Spermatophyta</taxon>
        <taxon>Magnoliopsida</taxon>
        <taxon>Liliopsida</taxon>
        <taxon>Zingiberales</taxon>
        <taxon>Zingiberaceae</taxon>
        <taxon>Zingiber</taxon>
    </lineage>
</organism>
<accession>A0A8J5KK27</accession>
<keyword evidence="3" id="KW-0812">Transmembrane</keyword>